<evidence type="ECO:0000256" key="6">
    <source>
        <dbReference type="SAM" id="MobiDB-lite"/>
    </source>
</evidence>
<dbReference type="InterPro" id="IPR013154">
    <property type="entry name" value="ADH-like_N"/>
</dbReference>
<proteinExistence type="inferred from homology"/>
<dbReference type="EMBL" id="JAAMPI010002151">
    <property type="protein sequence ID" value="KAF4618005.1"/>
    <property type="molecule type" value="Genomic_DNA"/>
</dbReference>
<dbReference type="Pfam" id="PF00107">
    <property type="entry name" value="ADH_zinc_N"/>
    <property type="match status" value="1"/>
</dbReference>
<evidence type="ECO:0000259" key="7">
    <source>
        <dbReference type="Pfam" id="PF00107"/>
    </source>
</evidence>
<evidence type="ECO:0000256" key="4">
    <source>
        <dbReference type="ARBA" id="ARBA00022833"/>
    </source>
</evidence>
<dbReference type="OrthoDB" id="1879366at2759"/>
<dbReference type="PANTHER" id="PTHR42940">
    <property type="entry name" value="ALCOHOL DEHYDROGENASE 1-RELATED"/>
    <property type="match status" value="1"/>
</dbReference>
<dbReference type="InterPro" id="IPR013149">
    <property type="entry name" value="ADH-like_C"/>
</dbReference>
<feature type="region of interest" description="Disordered" evidence="6">
    <location>
        <begin position="319"/>
        <end position="338"/>
    </location>
</feature>
<dbReference type="PANTHER" id="PTHR42940:SF1">
    <property type="entry name" value="ENOYL REDUCTASE (ER) DOMAIN-CONTAINING PROTEIN"/>
    <property type="match status" value="1"/>
</dbReference>
<sequence length="474" mass="51559">MFATVTETTTKLDTSFQVPKECRAGVVVNEGLDFRVEVRDVPVPIPSPNEFLTKLNAAGLCMSASVIVQVGERVRSLKVGQRAGFKPIVDVCHACDACRGGKEIYCQKAILPSLMADGSYKEYIVSPERYTSLIPDRVSDYVAGPAVFLGGGGGVGIQGVELAVAMGLRVAVVDTGRERRELCKRYGAEHFVDFKGVEDTGAEVLFNLIRNHSNTLVVALEVRSCGKLSPLRTEEVDLISGSIGLPPAGKFCIDVNPTVLAFKNQSIKGTLVAGLQDVDETLDFAKRGLLRLESAVVGLFNSNESVQKLRNGEVAGKAIKPRRRSPPKATPIPIPAFAPEERPESGLGVVVLVLPGKPDPEDVGDVKIFVEIEAESDFVAEDEELEEELREFAAEEVPELEEEESCELEVVALLELLDDEPRFEFTLLNVEGSRWPQFVCSFVLHSAWAAASFALEVMQLSYTCSQMKVGKVSR</sequence>
<comment type="caution">
    <text evidence="9">The sequence shown here is derived from an EMBL/GenBank/DDBJ whole genome shotgun (WGS) entry which is preliminary data.</text>
</comment>
<feature type="domain" description="Alcohol dehydrogenase-like N-terminal" evidence="8">
    <location>
        <begin position="64"/>
        <end position="136"/>
    </location>
</feature>
<evidence type="ECO:0000256" key="1">
    <source>
        <dbReference type="ARBA" id="ARBA00001947"/>
    </source>
</evidence>
<dbReference type="GO" id="GO:0005737">
    <property type="term" value="C:cytoplasm"/>
    <property type="evidence" value="ECO:0007669"/>
    <property type="project" value="TreeGrafter"/>
</dbReference>
<dbReference type="GO" id="GO:0004022">
    <property type="term" value="F:alcohol dehydrogenase (NAD+) activity"/>
    <property type="evidence" value="ECO:0007669"/>
    <property type="project" value="TreeGrafter"/>
</dbReference>
<keyword evidence="5" id="KW-0560">Oxidoreductase</keyword>
<evidence type="ECO:0000313" key="9">
    <source>
        <dbReference type="EMBL" id="KAF4618005.1"/>
    </source>
</evidence>
<protein>
    <submittedName>
        <fullName evidence="9">Uncharacterized protein</fullName>
    </submittedName>
</protein>
<dbReference type="SUPFAM" id="SSF51735">
    <property type="entry name" value="NAD(P)-binding Rossmann-fold domains"/>
    <property type="match status" value="1"/>
</dbReference>
<name>A0A8H4QV01_9HELO</name>
<comment type="cofactor">
    <cofactor evidence="1">
        <name>Zn(2+)</name>
        <dbReference type="ChEBI" id="CHEBI:29105"/>
    </cofactor>
</comment>
<keyword evidence="3" id="KW-0479">Metal-binding</keyword>
<evidence type="ECO:0000256" key="5">
    <source>
        <dbReference type="ARBA" id="ARBA00023002"/>
    </source>
</evidence>
<dbReference type="InterPro" id="IPR036291">
    <property type="entry name" value="NAD(P)-bd_dom_sf"/>
</dbReference>
<evidence type="ECO:0000259" key="8">
    <source>
        <dbReference type="Pfam" id="PF08240"/>
    </source>
</evidence>
<dbReference type="Gene3D" id="3.40.50.720">
    <property type="entry name" value="NAD(P)-binding Rossmann-like Domain"/>
    <property type="match status" value="1"/>
</dbReference>
<keyword evidence="4" id="KW-0862">Zinc</keyword>
<dbReference type="InterPro" id="IPR011032">
    <property type="entry name" value="GroES-like_sf"/>
</dbReference>
<dbReference type="AlphaFoldDB" id="A0A8H4QV01"/>
<comment type="similarity">
    <text evidence="2">Belongs to the zinc-containing alcohol dehydrogenase family.</text>
</comment>
<accession>A0A8H4QV01</accession>
<reference evidence="9 10" key="1">
    <citation type="submission" date="2020-03" db="EMBL/GenBank/DDBJ databases">
        <title>Draft Genome Sequence of Cudoniella acicularis.</title>
        <authorList>
            <person name="Buettner E."/>
            <person name="Kellner H."/>
        </authorList>
    </citation>
    <scope>NUCLEOTIDE SEQUENCE [LARGE SCALE GENOMIC DNA]</scope>
    <source>
        <strain evidence="9 10">DSM 108380</strain>
    </source>
</reference>
<feature type="domain" description="Alcohol dehydrogenase-like C-terminal" evidence="7">
    <location>
        <begin position="154"/>
        <end position="199"/>
    </location>
</feature>
<evidence type="ECO:0000256" key="2">
    <source>
        <dbReference type="ARBA" id="ARBA00008072"/>
    </source>
</evidence>
<dbReference type="GO" id="GO:0046872">
    <property type="term" value="F:metal ion binding"/>
    <property type="evidence" value="ECO:0007669"/>
    <property type="project" value="UniProtKB-KW"/>
</dbReference>
<gene>
    <name evidence="9" type="ORF">G7Y89_g15000</name>
</gene>
<dbReference type="SUPFAM" id="SSF50129">
    <property type="entry name" value="GroES-like"/>
    <property type="match status" value="1"/>
</dbReference>
<organism evidence="9 10">
    <name type="scientific">Cudoniella acicularis</name>
    <dbReference type="NCBI Taxonomy" id="354080"/>
    <lineage>
        <taxon>Eukaryota</taxon>
        <taxon>Fungi</taxon>
        <taxon>Dikarya</taxon>
        <taxon>Ascomycota</taxon>
        <taxon>Pezizomycotina</taxon>
        <taxon>Leotiomycetes</taxon>
        <taxon>Helotiales</taxon>
        <taxon>Tricladiaceae</taxon>
        <taxon>Cudoniella</taxon>
    </lineage>
</organism>
<dbReference type="Gene3D" id="3.90.180.10">
    <property type="entry name" value="Medium-chain alcohol dehydrogenases, catalytic domain"/>
    <property type="match status" value="2"/>
</dbReference>
<evidence type="ECO:0000256" key="3">
    <source>
        <dbReference type="ARBA" id="ARBA00022723"/>
    </source>
</evidence>
<evidence type="ECO:0000313" key="10">
    <source>
        <dbReference type="Proteomes" id="UP000566819"/>
    </source>
</evidence>
<dbReference type="Pfam" id="PF08240">
    <property type="entry name" value="ADH_N"/>
    <property type="match status" value="1"/>
</dbReference>
<dbReference type="Proteomes" id="UP000566819">
    <property type="component" value="Unassembled WGS sequence"/>
</dbReference>
<keyword evidence="10" id="KW-1185">Reference proteome</keyword>